<dbReference type="EMBL" id="PVBQ01000014">
    <property type="protein sequence ID" value="PRD46402.1"/>
    <property type="molecule type" value="Genomic_DNA"/>
</dbReference>
<evidence type="ECO:0000256" key="8">
    <source>
        <dbReference type="ARBA" id="ARBA00023136"/>
    </source>
</evidence>
<keyword evidence="5 9" id="KW-0812">Transmembrane</keyword>
<evidence type="ECO:0000256" key="7">
    <source>
        <dbReference type="ARBA" id="ARBA00022989"/>
    </source>
</evidence>
<reference evidence="10 11" key="1">
    <citation type="submission" date="2018-02" db="EMBL/GenBank/DDBJ databases">
        <title>The draft genome of Sphingobacterium sp. 5JN-11.</title>
        <authorList>
            <person name="Liu L."/>
            <person name="Li L."/>
            <person name="Liang L."/>
            <person name="Zhang X."/>
            <person name="Wang T."/>
        </authorList>
    </citation>
    <scope>NUCLEOTIDE SEQUENCE [LARGE SCALE GENOMIC DNA]</scope>
    <source>
        <strain evidence="10 11">5JN-11</strain>
    </source>
</reference>
<evidence type="ECO:0000256" key="5">
    <source>
        <dbReference type="ARBA" id="ARBA00022692"/>
    </source>
</evidence>
<evidence type="ECO:0000256" key="2">
    <source>
        <dbReference type="ARBA" id="ARBA00009261"/>
    </source>
</evidence>
<dbReference type="FunFam" id="1.20.1740.10:FF:000004">
    <property type="entry name" value="Sodium:alanine symporter family protein"/>
    <property type="match status" value="1"/>
</dbReference>
<dbReference type="OrthoDB" id="9804874at2"/>
<dbReference type="GO" id="GO:0005283">
    <property type="term" value="F:amino acid:sodium symporter activity"/>
    <property type="evidence" value="ECO:0007669"/>
    <property type="project" value="InterPro"/>
</dbReference>
<keyword evidence="11" id="KW-1185">Reference proteome</keyword>
<dbReference type="PROSITE" id="PS00873">
    <property type="entry name" value="NA_ALANINE_SYMP"/>
    <property type="match status" value="1"/>
</dbReference>
<organism evidence="10 11">
    <name type="scientific">Sphingobacterium haloxyli</name>
    <dbReference type="NCBI Taxonomy" id="2100533"/>
    <lineage>
        <taxon>Bacteria</taxon>
        <taxon>Pseudomonadati</taxon>
        <taxon>Bacteroidota</taxon>
        <taxon>Sphingobacteriia</taxon>
        <taxon>Sphingobacteriales</taxon>
        <taxon>Sphingobacteriaceae</taxon>
        <taxon>Sphingobacterium</taxon>
    </lineage>
</organism>
<dbReference type="GO" id="GO:0005886">
    <property type="term" value="C:plasma membrane"/>
    <property type="evidence" value="ECO:0007669"/>
    <property type="project" value="UniProtKB-SubCell"/>
</dbReference>
<dbReference type="Gene3D" id="1.20.1740.10">
    <property type="entry name" value="Amino acid/polyamine transporter I"/>
    <property type="match status" value="1"/>
</dbReference>
<evidence type="ECO:0000256" key="9">
    <source>
        <dbReference type="RuleBase" id="RU363064"/>
    </source>
</evidence>
<evidence type="ECO:0000256" key="1">
    <source>
        <dbReference type="ARBA" id="ARBA00004651"/>
    </source>
</evidence>
<feature type="transmembrane region" description="Helical" evidence="9">
    <location>
        <begin position="418"/>
        <end position="437"/>
    </location>
</feature>
<sequence length="482" mass="52741">MQQLINQIYNIVWSDALVYLCLLTGIYFTLRFRFPQIRYLKHMIQLLFASSNSNRGISSFQAFSLAISGRVGTGNIAGVATAIGMGGPGAVFWMWVIAFLGSSSAIIEASLGQMYKEVKDGQYRGGPAFYILKGLNSKIFAWTFAIVTIISTGFLLPSVQSNSISLAVHSSFGISHHVIAIVLVSLLAFIIIGGVKRISRVAEYVVPFMAGAYILMAIVIMTLNFQQIPAVIAVIFDAAFNTESAFGGIIGMAISWGVKRGIYSNEAGQGTAPHAASAAAVSHPIKQGLVQGFSVYVDTLFVCTATAFMILFTGQYNVTDPEGGFLVQNLHESIQAGPEYTQHAVAKHFPLLGDSFVAIALFFFAFTTIMAYYYIAETNVSFVMAASKNKLLIWVLRLLILLSVYLGCISTAESAWVLGDIGVGIMAWLNVIAIIFLHNRVLVLLKDYNGQIREGKDPVFNNSKYNFRNMDFWNQKSDSFPE</sequence>
<evidence type="ECO:0000313" key="11">
    <source>
        <dbReference type="Proteomes" id="UP000239711"/>
    </source>
</evidence>
<proteinExistence type="inferred from homology"/>
<dbReference type="PANTHER" id="PTHR30330">
    <property type="entry name" value="AGSS FAMILY TRANSPORTER, SODIUM-ALANINE"/>
    <property type="match status" value="1"/>
</dbReference>
<feature type="transmembrane region" description="Helical" evidence="9">
    <location>
        <begin position="62"/>
        <end position="84"/>
    </location>
</feature>
<keyword evidence="7 9" id="KW-1133">Transmembrane helix</keyword>
<dbReference type="PRINTS" id="PR00175">
    <property type="entry name" value="NAALASMPORT"/>
</dbReference>
<comment type="similarity">
    <text evidence="2 9">Belongs to the alanine or glycine:cation symporter (AGCS) (TC 2.A.25) family.</text>
</comment>
<evidence type="ECO:0000256" key="6">
    <source>
        <dbReference type="ARBA" id="ARBA00022847"/>
    </source>
</evidence>
<feature type="transmembrane region" description="Helical" evidence="9">
    <location>
        <begin position="204"/>
        <end position="225"/>
    </location>
</feature>
<comment type="caution">
    <text evidence="10">The sequence shown here is derived from an EMBL/GenBank/DDBJ whole genome shotgun (WGS) entry which is preliminary data.</text>
</comment>
<evidence type="ECO:0000256" key="3">
    <source>
        <dbReference type="ARBA" id="ARBA00022448"/>
    </source>
</evidence>
<feature type="transmembrane region" description="Helical" evidence="9">
    <location>
        <begin position="171"/>
        <end position="192"/>
    </location>
</feature>
<name>A0A2S9J0V6_9SPHI</name>
<keyword evidence="3 9" id="KW-0813">Transport</keyword>
<dbReference type="RefSeq" id="WP_105717945.1">
    <property type="nucleotide sequence ID" value="NZ_PVBQ01000014.1"/>
</dbReference>
<protein>
    <submittedName>
        <fullName evidence="10">Sodium:alanine symporter</fullName>
    </submittedName>
</protein>
<feature type="transmembrane region" description="Helical" evidence="9">
    <location>
        <begin position="139"/>
        <end position="159"/>
    </location>
</feature>
<dbReference type="Pfam" id="PF01235">
    <property type="entry name" value="Na_Ala_symp"/>
    <property type="match status" value="1"/>
</dbReference>
<evidence type="ECO:0000313" key="10">
    <source>
        <dbReference type="EMBL" id="PRD46402.1"/>
    </source>
</evidence>
<dbReference type="PANTHER" id="PTHR30330:SF7">
    <property type="entry name" value="SODIUM_PROTON-DEPENDENT ALANINE CARRIER PROTEIN YRBD-RELATED"/>
    <property type="match status" value="1"/>
</dbReference>
<gene>
    <name evidence="10" type="ORF">C5745_15620</name>
</gene>
<feature type="transmembrane region" description="Helical" evidence="9">
    <location>
        <begin position="391"/>
        <end position="412"/>
    </location>
</feature>
<feature type="transmembrane region" description="Helical" evidence="9">
    <location>
        <begin position="90"/>
        <end position="111"/>
    </location>
</feature>
<dbReference type="NCBIfam" id="TIGR00835">
    <property type="entry name" value="agcS"/>
    <property type="match status" value="1"/>
</dbReference>
<evidence type="ECO:0000256" key="4">
    <source>
        <dbReference type="ARBA" id="ARBA00022475"/>
    </source>
</evidence>
<dbReference type="Proteomes" id="UP000239711">
    <property type="component" value="Unassembled WGS sequence"/>
</dbReference>
<keyword evidence="8 9" id="KW-0472">Membrane</keyword>
<feature type="transmembrane region" description="Helical" evidence="9">
    <location>
        <begin position="356"/>
        <end position="375"/>
    </location>
</feature>
<feature type="transmembrane region" description="Helical" evidence="9">
    <location>
        <begin position="231"/>
        <end position="254"/>
    </location>
</feature>
<dbReference type="InterPro" id="IPR001463">
    <property type="entry name" value="Na/Ala_symport"/>
</dbReference>
<feature type="transmembrane region" description="Helical" evidence="9">
    <location>
        <begin position="293"/>
        <end position="312"/>
    </location>
</feature>
<feature type="transmembrane region" description="Helical" evidence="9">
    <location>
        <begin position="16"/>
        <end position="34"/>
    </location>
</feature>
<accession>A0A2S9J0V6</accession>
<keyword evidence="6 9" id="KW-0769">Symport</keyword>
<keyword evidence="4 9" id="KW-1003">Cell membrane</keyword>
<comment type="subcellular location">
    <subcellularLocation>
        <location evidence="1 9">Cell membrane</location>
        <topology evidence="1 9">Multi-pass membrane protein</topology>
    </subcellularLocation>
</comment>
<dbReference type="AlphaFoldDB" id="A0A2S9J0V6"/>